<comment type="similarity">
    <text evidence="2">Belongs to the CDP-alcohol phosphatidyltransferase class-I family.</text>
</comment>
<dbReference type="Proteomes" id="UP000001992">
    <property type="component" value="Chromosome"/>
</dbReference>
<dbReference type="InterPro" id="IPR050324">
    <property type="entry name" value="CDP-alcohol_PTase-I"/>
</dbReference>
<dbReference type="GO" id="GO:0008654">
    <property type="term" value="P:phospholipid biosynthetic process"/>
    <property type="evidence" value="ECO:0007669"/>
    <property type="project" value="UniProtKB-KW"/>
</dbReference>
<dbReference type="EMBL" id="CP000678">
    <property type="protein sequence ID" value="ABQ87187.1"/>
    <property type="molecule type" value="Genomic_DNA"/>
</dbReference>
<name>A5ULV9_METS3</name>
<dbReference type="eggNOG" id="arCOG00671">
    <property type="taxonomic scope" value="Archaea"/>
</dbReference>
<dbReference type="BioCyc" id="MSMI420247:GHWZ-1007-MONOMER"/>
<dbReference type="STRING" id="420247.Msm_0982"/>
<dbReference type="KEGG" id="msi:Msm_0982"/>
<evidence type="ECO:0000256" key="9">
    <source>
        <dbReference type="ARBA" id="ARBA00023209"/>
    </source>
</evidence>
<feature type="transmembrane region" description="Helical" evidence="11">
    <location>
        <begin position="44"/>
        <end position="63"/>
    </location>
</feature>
<dbReference type="PATRIC" id="fig|420247.28.peg.979"/>
<protein>
    <submittedName>
        <fullName evidence="12">Phosphatidylserine synthase, PssA</fullName>
        <ecNumber evidence="12">2.7.8.8</ecNumber>
    </submittedName>
</protein>
<dbReference type="InterPro" id="IPR000462">
    <property type="entry name" value="CDP-OH_P_trans"/>
</dbReference>
<keyword evidence="4 12" id="KW-0808">Transferase</keyword>
<feature type="transmembrane region" description="Helical" evidence="11">
    <location>
        <begin position="213"/>
        <end position="233"/>
    </location>
</feature>
<evidence type="ECO:0000256" key="5">
    <source>
        <dbReference type="ARBA" id="ARBA00022692"/>
    </source>
</evidence>
<feature type="transmembrane region" description="Helical" evidence="11">
    <location>
        <begin position="12"/>
        <end position="38"/>
    </location>
</feature>
<dbReference type="GO" id="GO:0003882">
    <property type="term" value="F:CDP-diacylglycerol-serine O-phosphatidyltransferase activity"/>
    <property type="evidence" value="ECO:0007669"/>
    <property type="project" value="UniProtKB-EC"/>
</dbReference>
<keyword evidence="6 11" id="KW-1133">Transmembrane helix</keyword>
<dbReference type="PANTHER" id="PTHR14269">
    <property type="entry name" value="CDP-DIACYLGLYCEROL--GLYCEROL-3-PHOSPHATE 3-PHOSPHATIDYLTRANSFERASE-RELATED"/>
    <property type="match status" value="1"/>
</dbReference>
<keyword evidence="7" id="KW-0443">Lipid metabolism</keyword>
<evidence type="ECO:0000313" key="12">
    <source>
        <dbReference type="EMBL" id="ABQ87187.1"/>
    </source>
</evidence>
<feature type="transmembrane region" description="Helical" evidence="11">
    <location>
        <begin position="138"/>
        <end position="157"/>
    </location>
</feature>
<dbReference type="EnsemblBacteria" id="ABQ87187">
    <property type="protein sequence ID" value="ABQ87187"/>
    <property type="gene ID" value="Msm_0982"/>
</dbReference>
<evidence type="ECO:0000256" key="10">
    <source>
        <dbReference type="ARBA" id="ARBA00023264"/>
    </source>
</evidence>
<evidence type="ECO:0000256" key="2">
    <source>
        <dbReference type="ARBA" id="ARBA00010441"/>
    </source>
</evidence>
<keyword evidence="13" id="KW-1185">Reference proteome</keyword>
<evidence type="ECO:0000256" key="3">
    <source>
        <dbReference type="ARBA" id="ARBA00022516"/>
    </source>
</evidence>
<feature type="transmembrane region" description="Helical" evidence="11">
    <location>
        <begin position="189"/>
        <end position="207"/>
    </location>
</feature>
<dbReference type="HOGENOM" id="CLU_049944_3_1_2"/>
<keyword evidence="3" id="KW-0444">Lipid biosynthesis</keyword>
<dbReference type="GO" id="GO:0016020">
    <property type="term" value="C:membrane"/>
    <property type="evidence" value="ECO:0007669"/>
    <property type="project" value="UniProtKB-SubCell"/>
</dbReference>
<accession>A5ULV9</accession>
<dbReference type="EC" id="2.7.8.8" evidence="12"/>
<gene>
    <name evidence="12" type="ordered locus">Msm_0982</name>
</gene>
<proteinExistence type="inferred from homology"/>
<feature type="transmembrane region" description="Helical" evidence="11">
    <location>
        <begin position="108"/>
        <end position="126"/>
    </location>
</feature>
<feature type="transmembrane region" description="Helical" evidence="11">
    <location>
        <begin position="163"/>
        <end position="182"/>
    </location>
</feature>
<comment type="subcellular location">
    <subcellularLocation>
        <location evidence="1">Membrane</location>
        <topology evidence="1">Multi-pass membrane protein</topology>
    </subcellularLocation>
</comment>
<evidence type="ECO:0000256" key="6">
    <source>
        <dbReference type="ARBA" id="ARBA00022989"/>
    </source>
</evidence>
<keyword evidence="9" id="KW-0594">Phospholipid biosynthesis</keyword>
<evidence type="ECO:0000313" key="13">
    <source>
        <dbReference type="Proteomes" id="UP000001992"/>
    </source>
</evidence>
<keyword evidence="10" id="KW-1208">Phospholipid metabolism</keyword>
<dbReference type="PANTHER" id="PTHR14269:SF61">
    <property type="entry name" value="CDP-DIACYLGLYCEROL--SERINE O-PHOSPHATIDYLTRANSFERASE"/>
    <property type="match status" value="1"/>
</dbReference>
<keyword evidence="5 11" id="KW-0812">Transmembrane</keyword>
<dbReference type="Gene3D" id="1.20.120.1760">
    <property type="match status" value="1"/>
</dbReference>
<dbReference type="NCBIfam" id="NF038087">
    <property type="entry name" value="arch_ser_synth"/>
    <property type="match status" value="1"/>
</dbReference>
<evidence type="ECO:0000256" key="11">
    <source>
        <dbReference type="SAM" id="Phobius"/>
    </source>
</evidence>
<evidence type="ECO:0000256" key="7">
    <source>
        <dbReference type="ARBA" id="ARBA00023098"/>
    </source>
</evidence>
<dbReference type="AlphaFoldDB" id="A5ULV9"/>
<dbReference type="InterPro" id="IPR043130">
    <property type="entry name" value="CDP-OH_PTrfase_TM_dom"/>
</dbReference>
<evidence type="ECO:0000256" key="4">
    <source>
        <dbReference type="ARBA" id="ARBA00022679"/>
    </source>
</evidence>
<evidence type="ECO:0000256" key="1">
    <source>
        <dbReference type="ARBA" id="ARBA00004141"/>
    </source>
</evidence>
<organism evidence="12 13">
    <name type="scientific">Methanobrevibacter smithii (strain ATCC 35061 / DSM 861 / OCM 144 / PS)</name>
    <dbReference type="NCBI Taxonomy" id="420247"/>
    <lineage>
        <taxon>Archaea</taxon>
        <taxon>Methanobacteriati</taxon>
        <taxon>Methanobacteriota</taxon>
        <taxon>Methanomada group</taxon>
        <taxon>Methanobacteria</taxon>
        <taxon>Methanobacteriales</taxon>
        <taxon>Methanobacteriaceae</taxon>
        <taxon>Methanobrevibacter</taxon>
    </lineage>
</organism>
<evidence type="ECO:0000256" key="8">
    <source>
        <dbReference type="ARBA" id="ARBA00023136"/>
    </source>
</evidence>
<dbReference type="Pfam" id="PF01066">
    <property type="entry name" value="CDP-OH_P_transf"/>
    <property type="match status" value="1"/>
</dbReference>
<sequence>MEFYMKLESTKIQSFFAISDGISLMNMLCGFISILLAINHNFELSAILMIIAIMFDSVDGWVARKINRNDKLKFGQNIDSLSDAISFGAAPAVFLYTISSTIPHNLSILPAIISLLIVACGVLRLTRYNAIADYIQTHDFIGFPIPGIAIILATFYLSGLFNIYIALILMTIVSLLMISNVTYPKFDNLIIIGISVVLIVLIILPISLTLFGINIPALILLIFSLYYLLINLIKIN</sequence>
<keyword evidence="8 11" id="KW-0472">Membrane</keyword>
<reference evidence="12 13" key="1">
    <citation type="journal article" date="2007" name="Proc. Natl. Acad. Sci. U.S.A.">
        <title>Genomic and metabolic adaptations of Methanobrevibacter smithii to the human gut.</title>
        <authorList>
            <person name="Samuel B.S."/>
            <person name="Hansen E.E."/>
            <person name="Manchester J.K."/>
            <person name="Coutinho P.M."/>
            <person name="Henrissat B."/>
            <person name="Fulton R."/>
            <person name="Latreille P."/>
            <person name="Kim K."/>
            <person name="Wilson R.K."/>
            <person name="Gordon J.I."/>
        </authorList>
    </citation>
    <scope>NUCLEOTIDE SEQUENCE [LARGE SCALE GENOMIC DNA]</scope>
    <source>
        <strain evidence="13">ATCC 35061 / DSM 861 / OCM 144 / PS</strain>
    </source>
</reference>
<dbReference type="InterPro" id="IPR004533">
    <property type="entry name" value="CDP-diaglyc--ser_O-PTrfase"/>
</dbReference>
<dbReference type="NCBIfam" id="TIGR00473">
    <property type="entry name" value="pssA"/>
    <property type="match status" value="1"/>
</dbReference>